<accession>A0A381V2X7</accession>
<evidence type="ECO:0000256" key="2">
    <source>
        <dbReference type="SAM" id="Phobius"/>
    </source>
</evidence>
<keyword evidence="2" id="KW-0472">Membrane</keyword>
<feature type="non-terminal residue" evidence="3">
    <location>
        <position position="1"/>
    </location>
</feature>
<keyword evidence="1" id="KW-0813">Transport</keyword>
<organism evidence="3">
    <name type="scientific">marine metagenome</name>
    <dbReference type="NCBI Taxonomy" id="408172"/>
    <lineage>
        <taxon>unclassified sequences</taxon>
        <taxon>metagenomes</taxon>
        <taxon>ecological metagenomes</taxon>
    </lineage>
</organism>
<gene>
    <name evidence="3" type="ORF">METZ01_LOCUS87600</name>
</gene>
<name>A0A381V2X7_9ZZZZ</name>
<protein>
    <submittedName>
        <fullName evidence="3">Uncharacterized protein</fullName>
    </submittedName>
</protein>
<keyword evidence="2" id="KW-1133">Transmembrane helix</keyword>
<sequence>VQLSKGGVILIPLIIYSIWSHTIIFERMFRLRRNQIIPSNLVTRSIYDELVQGNSEAAVSICNKRPSPLTNIFKAGIQNHGRSEEALKVILKVAINNEKPVLHRYLSTLNM</sequence>
<dbReference type="GO" id="GO:0017038">
    <property type="term" value="P:protein import"/>
    <property type="evidence" value="ECO:0007669"/>
    <property type="project" value="TreeGrafter"/>
</dbReference>
<proteinExistence type="predicted"/>
<evidence type="ECO:0000313" key="3">
    <source>
        <dbReference type="EMBL" id="SVA34746.1"/>
    </source>
</evidence>
<dbReference type="AlphaFoldDB" id="A0A381V2X7"/>
<feature type="transmembrane region" description="Helical" evidence="2">
    <location>
        <begin position="6"/>
        <end position="25"/>
    </location>
</feature>
<dbReference type="InterPro" id="IPR050790">
    <property type="entry name" value="ExbB/TolQ_transport"/>
</dbReference>
<dbReference type="EMBL" id="UINC01007717">
    <property type="protein sequence ID" value="SVA34746.1"/>
    <property type="molecule type" value="Genomic_DNA"/>
</dbReference>
<dbReference type="PANTHER" id="PTHR30625">
    <property type="entry name" value="PROTEIN TOLQ"/>
    <property type="match status" value="1"/>
</dbReference>
<keyword evidence="2" id="KW-0812">Transmembrane</keyword>
<dbReference type="PANTHER" id="PTHR30625:SF15">
    <property type="entry name" value="BIOPOLYMER TRANSPORT PROTEIN EXBB"/>
    <property type="match status" value="1"/>
</dbReference>
<dbReference type="GO" id="GO:0005886">
    <property type="term" value="C:plasma membrane"/>
    <property type="evidence" value="ECO:0007669"/>
    <property type="project" value="TreeGrafter"/>
</dbReference>
<evidence type="ECO:0000256" key="1">
    <source>
        <dbReference type="ARBA" id="ARBA00022448"/>
    </source>
</evidence>
<reference evidence="3" key="1">
    <citation type="submission" date="2018-05" db="EMBL/GenBank/DDBJ databases">
        <authorList>
            <person name="Lanie J.A."/>
            <person name="Ng W.-L."/>
            <person name="Kazmierczak K.M."/>
            <person name="Andrzejewski T.M."/>
            <person name="Davidsen T.M."/>
            <person name="Wayne K.J."/>
            <person name="Tettelin H."/>
            <person name="Glass J.I."/>
            <person name="Rusch D."/>
            <person name="Podicherti R."/>
            <person name="Tsui H.-C.T."/>
            <person name="Winkler M.E."/>
        </authorList>
    </citation>
    <scope>NUCLEOTIDE SEQUENCE</scope>
</reference>
<feature type="non-terminal residue" evidence="3">
    <location>
        <position position="111"/>
    </location>
</feature>